<organism evidence="1 2">
    <name type="scientific">Helicobacter canis</name>
    <dbReference type="NCBI Taxonomy" id="29419"/>
    <lineage>
        <taxon>Bacteria</taxon>
        <taxon>Pseudomonadati</taxon>
        <taxon>Campylobacterota</taxon>
        <taxon>Epsilonproteobacteria</taxon>
        <taxon>Campylobacterales</taxon>
        <taxon>Helicobacteraceae</taxon>
        <taxon>Helicobacter</taxon>
    </lineage>
</organism>
<reference evidence="1 2" key="1">
    <citation type="submission" date="2018-06" db="EMBL/GenBank/DDBJ databases">
        <authorList>
            <consortium name="Pathogen Informatics"/>
            <person name="Doyle S."/>
        </authorList>
    </citation>
    <scope>NUCLEOTIDE SEQUENCE [LARGE SCALE GENOMIC DNA]</scope>
    <source>
        <strain evidence="1 2">NCTC12410</strain>
    </source>
</reference>
<dbReference type="Proteomes" id="UP000254841">
    <property type="component" value="Unassembled WGS sequence"/>
</dbReference>
<protein>
    <submittedName>
        <fullName evidence="1">Uncharacterized protein</fullName>
    </submittedName>
</protein>
<evidence type="ECO:0000313" key="1">
    <source>
        <dbReference type="EMBL" id="STO97798.1"/>
    </source>
</evidence>
<gene>
    <name evidence="1" type="ORF">NCTC12410_01635</name>
</gene>
<evidence type="ECO:0000313" key="2">
    <source>
        <dbReference type="Proteomes" id="UP000254841"/>
    </source>
</evidence>
<name>A0A377J603_9HELI</name>
<dbReference type="RefSeq" id="WP_181814253.1">
    <property type="nucleotide sequence ID" value="NZ_UGHV01000001.1"/>
</dbReference>
<accession>A0A377J603</accession>
<dbReference type="AlphaFoldDB" id="A0A377J603"/>
<sequence length="178" mass="20983">MDKHKLSEILQALPDSFSFTAVLEEVIKEKEKKCKVAFEESSEQAQAQTLQDQIAEAYLESKEQELWDDIQESLERLLWADVVGFVPEDDKVCHYDKESKQWVDYNSYWGARIKEQLESSGIFMSEDEFASMLDLIHSMYLSSWGYTLCAMDLQDFYYHYLDCYIADYLCLKNKRSEQ</sequence>
<dbReference type="EMBL" id="UGHV01000001">
    <property type="protein sequence ID" value="STO97798.1"/>
    <property type="molecule type" value="Genomic_DNA"/>
</dbReference>
<proteinExistence type="predicted"/>